<reference evidence="2" key="1">
    <citation type="submission" date="2022-01" db="EMBL/GenBank/DDBJ databases">
        <authorList>
            <person name="Braso-Vives M."/>
        </authorList>
    </citation>
    <scope>NUCLEOTIDE SEQUENCE</scope>
</reference>
<evidence type="ECO:0000256" key="1">
    <source>
        <dbReference type="SAM" id="MobiDB-lite"/>
    </source>
</evidence>
<name>A0A8K0ED70_BRALA</name>
<accession>A0A8K0ED70</accession>
<sequence length="447" mass="49526">MKVSDTKESPEKEPEQEDRPYEDVDGSTNAMLCSGLQRAVPNLPPPRHPERMKVSDTKESPEKEPEQEDRKYEDVDPHGESIFGSSSGLQRAVPTLPPPRRHESIAASDTMESPEEEPEQEDRKYEDVDVDANAMLGPGLQRTVPTETSPPHLDIGDHVVVCPGDTMESPEEEPEQEDRKYEDVDVDANAMLGPGLQRTVPTETSPPHLDIGDHVVVCPGDTMESPEEEPEQEDRKYEDVDVDANAMLGPGLQRTVPTETSPPHLDIGDHVVVCPEFNEDTSHDTSYTQEDADRNEESGAPSVDNKAGARKTKRGPVALPDSQDDPETSGIRNVNERQQSGDARTDDSTPKTEDCNSSGLIHNAIWPDDHGEPKHVSYSTRVVDNLQEQHLSLCLFYFTVFLFGTVLDIYLEIQFLQVVGEPSSELTKSKRHGSSNHRSAITITNLN</sequence>
<keyword evidence="3" id="KW-1185">Reference proteome</keyword>
<dbReference type="EMBL" id="OV696699">
    <property type="protein sequence ID" value="CAH1244757.1"/>
    <property type="molecule type" value="Genomic_DNA"/>
</dbReference>
<feature type="compositionally biased region" description="Polar residues" evidence="1">
    <location>
        <begin position="330"/>
        <end position="342"/>
    </location>
</feature>
<feature type="compositionally biased region" description="Basic and acidic residues" evidence="1">
    <location>
        <begin position="343"/>
        <end position="354"/>
    </location>
</feature>
<organism evidence="2 3">
    <name type="scientific">Branchiostoma lanceolatum</name>
    <name type="common">Common lancelet</name>
    <name type="synonym">Amphioxus lanceolatum</name>
    <dbReference type="NCBI Taxonomy" id="7740"/>
    <lineage>
        <taxon>Eukaryota</taxon>
        <taxon>Metazoa</taxon>
        <taxon>Chordata</taxon>
        <taxon>Cephalochordata</taxon>
        <taxon>Leptocardii</taxon>
        <taxon>Amphioxiformes</taxon>
        <taxon>Branchiostomatidae</taxon>
        <taxon>Branchiostoma</taxon>
    </lineage>
</organism>
<evidence type="ECO:0000313" key="2">
    <source>
        <dbReference type="EMBL" id="CAH1244757.1"/>
    </source>
</evidence>
<protein>
    <submittedName>
        <fullName evidence="2">Hypp7380 protein</fullName>
    </submittedName>
</protein>
<dbReference type="Proteomes" id="UP000838412">
    <property type="component" value="Chromosome 14"/>
</dbReference>
<feature type="region of interest" description="Disordered" evidence="1">
    <location>
        <begin position="424"/>
        <end position="447"/>
    </location>
</feature>
<feature type="compositionally biased region" description="Polar residues" evidence="1">
    <location>
        <begin position="436"/>
        <end position="447"/>
    </location>
</feature>
<dbReference type="AlphaFoldDB" id="A0A8K0ED70"/>
<feature type="compositionally biased region" description="Basic and acidic residues" evidence="1">
    <location>
        <begin position="1"/>
        <end position="22"/>
    </location>
</feature>
<proteinExistence type="predicted"/>
<feature type="region of interest" description="Disordered" evidence="1">
    <location>
        <begin position="1"/>
        <end position="368"/>
    </location>
</feature>
<gene>
    <name evidence="2" type="primary">Hypp7380</name>
    <name evidence="2" type="ORF">BLAG_LOCUS7319</name>
</gene>
<evidence type="ECO:0000313" key="3">
    <source>
        <dbReference type="Proteomes" id="UP000838412"/>
    </source>
</evidence>
<feature type="compositionally biased region" description="Basic and acidic residues" evidence="1">
    <location>
        <begin position="47"/>
        <end position="79"/>
    </location>
</feature>